<evidence type="ECO:0000313" key="6">
    <source>
        <dbReference type="Proteomes" id="UP000811609"/>
    </source>
</evidence>
<organism evidence="5 6">
    <name type="scientific">Carya illinoinensis</name>
    <name type="common">Pecan</name>
    <dbReference type="NCBI Taxonomy" id="32201"/>
    <lineage>
        <taxon>Eukaryota</taxon>
        <taxon>Viridiplantae</taxon>
        <taxon>Streptophyta</taxon>
        <taxon>Embryophyta</taxon>
        <taxon>Tracheophyta</taxon>
        <taxon>Spermatophyta</taxon>
        <taxon>Magnoliopsida</taxon>
        <taxon>eudicotyledons</taxon>
        <taxon>Gunneridae</taxon>
        <taxon>Pentapetalae</taxon>
        <taxon>rosids</taxon>
        <taxon>fabids</taxon>
        <taxon>Fagales</taxon>
        <taxon>Juglandaceae</taxon>
        <taxon>Carya</taxon>
    </lineage>
</organism>
<dbReference type="InterPro" id="IPR006384">
    <property type="entry name" value="HAD_hydro_PyrdxlP_Pase-like"/>
</dbReference>
<comment type="cofactor">
    <cofactor evidence="1">
        <name>Mg(2+)</name>
        <dbReference type="ChEBI" id="CHEBI:18420"/>
    </cofactor>
</comment>
<proteinExistence type="predicted"/>
<protein>
    <recommendedName>
        <fullName evidence="7">Phosphatase</fullName>
    </recommendedName>
</protein>
<dbReference type="Pfam" id="PF06888">
    <property type="entry name" value="Put_Phosphatase"/>
    <property type="match status" value="1"/>
</dbReference>
<evidence type="ECO:0008006" key="7">
    <source>
        <dbReference type="Google" id="ProtNLM"/>
    </source>
</evidence>
<dbReference type="AlphaFoldDB" id="A0A8T1RFP0"/>
<keyword evidence="6" id="KW-1185">Reference proteome</keyword>
<keyword evidence="2" id="KW-0479">Metal-binding</keyword>
<evidence type="ECO:0000256" key="2">
    <source>
        <dbReference type="ARBA" id="ARBA00022723"/>
    </source>
</evidence>
<keyword evidence="3" id="KW-0378">Hydrolase</keyword>
<gene>
    <name evidence="5" type="ORF">CIPAW_02G141600</name>
</gene>
<evidence type="ECO:0000256" key="3">
    <source>
        <dbReference type="ARBA" id="ARBA00022801"/>
    </source>
</evidence>
<dbReference type="NCBIfam" id="TIGR01488">
    <property type="entry name" value="HAD-SF-IB"/>
    <property type="match status" value="1"/>
</dbReference>
<dbReference type="Proteomes" id="UP000811609">
    <property type="component" value="Chromosome 2"/>
</dbReference>
<dbReference type="InterPro" id="IPR016965">
    <property type="entry name" value="Pase_PHOSPHO-typ"/>
</dbReference>
<sequence>MVGIVVVFDFDKTIIDSDNWVVDELGATDLLNDLLPTMPWNSLTELHARGKTIEDIADVFKRIPIHPRIVTIVPAIKAAHALGCDLRIVSDANTFFIETILKHLELREKGIFPYHDSHRPPHGCSLCPPNMCKGLIIERIQASVYKEEEKFIYLGDGSGDYCPSLKLGDVDHVMPRKDFPGWDLIYKKPLLIKAEIHDEWIDGEDLERILLGLINKVSIEETDQFISAEYKLQTISVCPHESLPKALPVQQ</sequence>
<evidence type="ECO:0000256" key="1">
    <source>
        <dbReference type="ARBA" id="ARBA00001946"/>
    </source>
</evidence>
<name>A0A8T1RFP0_CARIL</name>
<dbReference type="NCBIfam" id="TIGR01489">
    <property type="entry name" value="DKMTPPase-SF"/>
    <property type="match status" value="1"/>
</dbReference>
<evidence type="ECO:0000313" key="5">
    <source>
        <dbReference type="EMBL" id="KAG6665153.1"/>
    </source>
</evidence>
<dbReference type="PIRSF" id="PIRSF031051">
    <property type="entry name" value="PyrdxlP_Pase_PHOSPHO2"/>
    <property type="match status" value="1"/>
</dbReference>
<keyword evidence="4" id="KW-0460">Magnesium</keyword>
<comment type="caution">
    <text evidence="5">The sequence shown here is derived from an EMBL/GenBank/DDBJ whole genome shotgun (WGS) entry which is preliminary data.</text>
</comment>
<dbReference type="EMBL" id="CM031810">
    <property type="protein sequence ID" value="KAG6665153.1"/>
    <property type="molecule type" value="Genomic_DNA"/>
</dbReference>
<reference evidence="5" key="1">
    <citation type="submission" date="2020-12" db="EMBL/GenBank/DDBJ databases">
        <title>WGS assembly of Carya illinoinensis cv. Pawnee.</title>
        <authorList>
            <person name="Platts A."/>
            <person name="Shu S."/>
            <person name="Wright S."/>
            <person name="Barry K."/>
            <person name="Edger P."/>
            <person name="Pires J.C."/>
            <person name="Schmutz J."/>
        </authorList>
    </citation>
    <scope>NUCLEOTIDE SEQUENCE</scope>
    <source>
        <tissue evidence="5">Leaf</tissue>
    </source>
</reference>
<evidence type="ECO:0000256" key="4">
    <source>
        <dbReference type="ARBA" id="ARBA00022842"/>
    </source>
</evidence>
<accession>A0A8T1RFP0</accession>
<dbReference type="PANTHER" id="PTHR20889">
    <property type="entry name" value="PHOSPHATASE, ORPHAN 1, 2"/>
    <property type="match status" value="1"/>
</dbReference>
<dbReference type="GO" id="GO:0016791">
    <property type="term" value="F:phosphatase activity"/>
    <property type="evidence" value="ECO:0007669"/>
    <property type="project" value="InterPro"/>
</dbReference>
<dbReference type="GO" id="GO:0046872">
    <property type="term" value="F:metal ion binding"/>
    <property type="evidence" value="ECO:0007669"/>
    <property type="project" value="UniProtKB-KW"/>
</dbReference>
<dbReference type="PANTHER" id="PTHR20889:SF12">
    <property type="entry name" value="LP01149P"/>
    <property type="match status" value="1"/>
</dbReference>